<dbReference type="EMBL" id="JAEPRA010000009">
    <property type="protein sequence ID" value="KAG2180585.1"/>
    <property type="molecule type" value="Genomic_DNA"/>
</dbReference>
<evidence type="ECO:0000256" key="1">
    <source>
        <dbReference type="ARBA" id="ARBA00023002"/>
    </source>
</evidence>
<comment type="caution">
    <text evidence="2">The sequence shown here is derived from an EMBL/GenBank/DDBJ whole genome shotgun (WGS) entry which is preliminary data.</text>
</comment>
<gene>
    <name evidence="2" type="ORF">INT44_003589</name>
</gene>
<protein>
    <submittedName>
        <fullName evidence="2">Uncharacterized protein</fullName>
    </submittedName>
</protein>
<evidence type="ECO:0000313" key="2">
    <source>
        <dbReference type="EMBL" id="KAG2180585.1"/>
    </source>
</evidence>
<dbReference type="SUPFAM" id="SSF51735">
    <property type="entry name" value="NAD(P)-binding Rossmann-fold domains"/>
    <property type="match status" value="1"/>
</dbReference>
<dbReference type="Proteomes" id="UP000612746">
    <property type="component" value="Unassembled WGS sequence"/>
</dbReference>
<dbReference type="AlphaFoldDB" id="A0A8H7PVM2"/>
<organism evidence="2 3">
    <name type="scientific">Umbelopsis vinacea</name>
    <dbReference type="NCBI Taxonomy" id="44442"/>
    <lineage>
        <taxon>Eukaryota</taxon>
        <taxon>Fungi</taxon>
        <taxon>Fungi incertae sedis</taxon>
        <taxon>Mucoromycota</taxon>
        <taxon>Mucoromycotina</taxon>
        <taxon>Umbelopsidomycetes</taxon>
        <taxon>Umbelopsidales</taxon>
        <taxon>Umbelopsidaceae</taxon>
        <taxon>Umbelopsis</taxon>
    </lineage>
</organism>
<dbReference type="InterPro" id="IPR002347">
    <property type="entry name" value="SDR_fam"/>
</dbReference>
<keyword evidence="3" id="KW-1185">Reference proteome</keyword>
<sequence length="299" mass="33204">MSSKTILITGSTDGLGKATVVKLLKAGHTVVMTGRDPKKTASTVSWLESQGVNTEKLHKISLDLNSLQSIRNAVEEFNALNLPLDVLINNAGVYLGKREFSPDTKKVEKTIFINFVGTLYFTLLLEPKLHESSRVWFVTSSLHDPEVRGGGGKVLELELDNLDGSKAWDGSAFYRISKLAMMYATYLLAERLNSKKVLVGAFCPGFVPTTALNRESSFATRFLMKQLLAHASFTTSEDQSSSDYVYYATTEEITETGKYFRDRKQAESSKASHDLEKGKQVWNVACDICKLDDMKYPTA</sequence>
<proteinExistence type="predicted"/>
<evidence type="ECO:0000313" key="3">
    <source>
        <dbReference type="Proteomes" id="UP000612746"/>
    </source>
</evidence>
<dbReference type="Gene3D" id="3.40.50.720">
    <property type="entry name" value="NAD(P)-binding Rossmann-like Domain"/>
    <property type="match status" value="1"/>
</dbReference>
<name>A0A8H7PVM2_9FUNG</name>
<dbReference type="GO" id="GO:0016491">
    <property type="term" value="F:oxidoreductase activity"/>
    <property type="evidence" value="ECO:0007669"/>
    <property type="project" value="UniProtKB-KW"/>
</dbReference>
<dbReference type="Pfam" id="PF00106">
    <property type="entry name" value="adh_short"/>
    <property type="match status" value="1"/>
</dbReference>
<dbReference type="InterPro" id="IPR036291">
    <property type="entry name" value="NAD(P)-bd_dom_sf"/>
</dbReference>
<dbReference type="PRINTS" id="PR00081">
    <property type="entry name" value="GDHRDH"/>
</dbReference>
<dbReference type="OrthoDB" id="542013at2759"/>
<accession>A0A8H7PVM2</accession>
<keyword evidence="1" id="KW-0560">Oxidoreductase</keyword>
<dbReference type="PANTHER" id="PTHR43157:SF31">
    <property type="entry name" value="PHOSPHATIDYLINOSITOL-GLYCAN BIOSYNTHESIS CLASS F PROTEIN"/>
    <property type="match status" value="1"/>
</dbReference>
<dbReference type="PANTHER" id="PTHR43157">
    <property type="entry name" value="PHOSPHATIDYLINOSITOL-GLYCAN BIOSYNTHESIS CLASS F PROTEIN-RELATED"/>
    <property type="match status" value="1"/>
</dbReference>
<reference evidence="2" key="1">
    <citation type="submission" date="2020-12" db="EMBL/GenBank/DDBJ databases">
        <title>Metabolic potential, ecology and presence of endohyphal bacteria is reflected in genomic diversity of Mucoromycotina.</title>
        <authorList>
            <person name="Muszewska A."/>
            <person name="Okrasinska A."/>
            <person name="Steczkiewicz K."/>
            <person name="Drgas O."/>
            <person name="Orlowska M."/>
            <person name="Perlinska-Lenart U."/>
            <person name="Aleksandrzak-Piekarczyk T."/>
            <person name="Szatraj K."/>
            <person name="Zielenkiewicz U."/>
            <person name="Pilsyk S."/>
            <person name="Malc E."/>
            <person name="Mieczkowski P."/>
            <person name="Kruszewska J.S."/>
            <person name="Biernat P."/>
            <person name="Pawlowska J."/>
        </authorList>
    </citation>
    <scope>NUCLEOTIDE SEQUENCE</scope>
    <source>
        <strain evidence="2">WA0000051536</strain>
    </source>
</reference>